<protein>
    <submittedName>
        <fullName evidence="1">Splicing factor 3B subunit 2</fullName>
    </submittedName>
</protein>
<gene>
    <name evidence="1" type="primary">NCL1_16660</name>
    <name evidence="1" type="ORF">TNIN_211201</name>
</gene>
<sequence length="25" mass="2724">PPKRTLLRSPGDKVINSCALDLDNT</sequence>
<evidence type="ECO:0000313" key="1">
    <source>
        <dbReference type="EMBL" id="GFY62312.1"/>
    </source>
</evidence>
<dbReference type="EMBL" id="BMAV01014168">
    <property type="protein sequence ID" value="GFY62312.1"/>
    <property type="molecule type" value="Genomic_DNA"/>
</dbReference>
<dbReference type="Proteomes" id="UP000886998">
    <property type="component" value="Unassembled WGS sequence"/>
</dbReference>
<evidence type="ECO:0000313" key="2">
    <source>
        <dbReference type="Proteomes" id="UP000886998"/>
    </source>
</evidence>
<accession>A0A8X6Y0S7</accession>
<dbReference type="AlphaFoldDB" id="A0A8X6Y0S7"/>
<dbReference type="OrthoDB" id="10260794at2759"/>
<name>A0A8X6Y0S7_9ARAC</name>
<keyword evidence="2" id="KW-1185">Reference proteome</keyword>
<reference evidence="1" key="1">
    <citation type="submission" date="2020-08" db="EMBL/GenBank/DDBJ databases">
        <title>Multicomponent nature underlies the extraordinary mechanical properties of spider dragline silk.</title>
        <authorList>
            <person name="Kono N."/>
            <person name="Nakamura H."/>
            <person name="Mori M."/>
            <person name="Yoshida Y."/>
            <person name="Ohtoshi R."/>
            <person name="Malay A.D."/>
            <person name="Moran D.A.P."/>
            <person name="Tomita M."/>
            <person name="Numata K."/>
            <person name="Arakawa K."/>
        </authorList>
    </citation>
    <scope>NUCLEOTIDE SEQUENCE</scope>
</reference>
<proteinExistence type="predicted"/>
<organism evidence="1 2">
    <name type="scientific">Trichonephila inaurata madagascariensis</name>
    <dbReference type="NCBI Taxonomy" id="2747483"/>
    <lineage>
        <taxon>Eukaryota</taxon>
        <taxon>Metazoa</taxon>
        <taxon>Ecdysozoa</taxon>
        <taxon>Arthropoda</taxon>
        <taxon>Chelicerata</taxon>
        <taxon>Arachnida</taxon>
        <taxon>Araneae</taxon>
        <taxon>Araneomorphae</taxon>
        <taxon>Entelegynae</taxon>
        <taxon>Araneoidea</taxon>
        <taxon>Nephilidae</taxon>
        <taxon>Trichonephila</taxon>
        <taxon>Trichonephila inaurata</taxon>
    </lineage>
</organism>
<feature type="non-terminal residue" evidence="1">
    <location>
        <position position="1"/>
    </location>
</feature>
<comment type="caution">
    <text evidence="1">The sequence shown here is derived from an EMBL/GenBank/DDBJ whole genome shotgun (WGS) entry which is preliminary data.</text>
</comment>